<comment type="caution">
    <text evidence="1">The sequence shown here is derived from an EMBL/GenBank/DDBJ whole genome shotgun (WGS) entry which is preliminary data.</text>
</comment>
<organism evidence="1 2">
    <name type="scientific">Caerostris extrusa</name>
    <name type="common">Bark spider</name>
    <name type="synonym">Caerostris bankana</name>
    <dbReference type="NCBI Taxonomy" id="172846"/>
    <lineage>
        <taxon>Eukaryota</taxon>
        <taxon>Metazoa</taxon>
        <taxon>Ecdysozoa</taxon>
        <taxon>Arthropoda</taxon>
        <taxon>Chelicerata</taxon>
        <taxon>Arachnida</taxon>
        <taxon>Araneae</taxon>
        <taxon>Araneomorphae</taxon>
        <taxon>Entelegynae</taxon>
        <taxon>Araneoidea</taxon>
        <taxon>Araneidae</taxon>
        <taxon>Caerostris</taxon>
    </lineage>
</organism>
<name>A0AAV4XVL2_CAEEX</name>
<reference evidence="1 2" key="1">
    <citation type="submission" date="2021-06" db="EMBL/GenBank/DDBJ databases">
        <title>Caerostris extrusa draft genome.</title>
        <authorList>
            <person name="Kono N."/>
            <person name="Arakawa K."/>
        </authorList>
    </citation>
    <scope>NUCLEOTIDE SEQUENCE [LARGE SCALE GENOMIC DNA]</scope>
</reference>
<dbReference type="Proteomes" id="UP001054945">
    <property type="component" value="Unassembled WGS sequence"/>
</dbReference>
<accession>A0AAV4XVL2</accession>
<dbReference type="EMBL" id="BPLR01000872">
    <property type="protein sequence ID" value="GIY98026.1"/>
    <property type="molecule type" value="Genomic_DNA"/>
</dbReference>
<keyword evidence="2" id="KW-1185">Reference proteome</keyword>
<evidence type="ECO:0000313" key="1">
    <source>
        <dbReference type="EMBL" id="GIY98026.1"/>
    </source>
</evidence>
<gene>
    <name evidence="1" type="ORF">CEXT_573331</name>
</gene>
<protein>
    <submittedName>
        <fullName evidence="1">Uncharacterized protein</fullName>
    </submittedName>
</protein>
<sequence>MKQAFEPTKNSSAHVFGVCINPKIAPARLYLYTSVSLRAISEKEMPLTVYGIVVEAAWFTVRSVESIEVPKGSIDSSVDRVDRANYFLSLCPI</sequence>
<evidence type="ECO:0000313" key="2">
    <source>
        <dbReference type="Proteomes" id="UP001054945"/>
    </source>
</evidence>
<proteinExistence type="predicted"/>
<dbReference type="AlphaFoldDB" id="A0AAV4XVL2"/>